<dbReference type="InterPro" id="IPR000917">
    <property type="entry name" value="Sulfatase_N"/>
</dbReference>
<evidence type="ECO:0000256" key="2">
    <source>
        <dbReference type="ARBA" id="ARBA00022723"/>
    </source>
</evidence>
<evidence type="ECO:0000259" key="5">
    <source>
        <dbReference type="Pfam" id="PF00884"/>
    </source>
</evidence>
<dbReference type="PANTHER" id="PTHR42693:SF33">
    <property type="entry name" value="ARYLSULFATASE"/>
    <property type="match status" value="1"/>
</dbReference>
<evidence type="ECO:0000313" key="7">
    <source>
        <dbReference type="Proteomes" id="UP000468443"/>
    </source>
</evidence>
<keyword evidence="3 6" id="KW-0378">Hydrolase</keyword>
<dbReference type="Gene3D" id="3.40.720.10">
    <property type="entry name" value="Alkaline Phosphatase, subunit A"/>
    <property type="match status" value="1"/>
</dbReference>
<dbReference type="GO" id="GO:0046872">
    <property type="term" value="F:metal ion binding"/>
    <property type="evidence" value="ECO:0007669"/>
    <property type="project" value="UniProtKB-KW"/>
</dbReference>
<accession>A0A6P0U9S6</accession>
<evidence type="ECO:0000256" key="4">
    <source>
        <dbReference type="ARBA" id="ARBA00022837"/>
    </source>
</evidence>
<evidence type="ECO:0000256" key="1">
    <source>
        <dbReference type="ARBA" id="ARBA00008779"/>
    </source>
</evidence>
<dbReference type="SUPFAM" id="SSF53649">
    <property type="entry name" value="Alkaline phosphatase-like"/>
    <property type="match status" value="1"/>
</dbReference>
<keyword evidence="7" id="KW-1185">Reference proteome</keyword>
<dbReference type="PROSITE" id="PS00149">
    <property type="entry name" value="SULFATASE_2"/>
    <property type="match status" value="1"/>
</dbReference>
<dbReference type="Pfam" id="PF00884">
    <property type="entry name" value="Sulfatase"/>
    <property type="match status" value="1"/>
</dbReference>
<dbReference type="GO" id="GO:0004065">
    <property type="term" value="F:arylsulfatase activity"/>
    <property type="evidence" value="ECO:0007669"/>
    <property type="project" value="TreeGrafter"/>
</dbReference>
<name>A0A6P0U9S6_9FLAO</name>
<comment type="caution">
    <text evidence="6">The sequence shown here is derived from an EMBL/GenBank/DDBJ whole genome shotgun (WGS) entry which is preliminary data.</text>
</comment>
<organism evidence="6 7">
    <name type="scientific">Muriicola jejuensis</name>
    <dbReference type="NCBI Taxonomy" id="504488"/>
    <lineage>
        <taxon>Bacteria</taxon>
        <taxon>Pseudomonadati</taxon>
        <taxon>Bacteroidota</taxon>
        <taxon>Flavobacteriia</taxon>
        <taxon>Flavobacteriales</taxon>
        <taxon>Flavobacteriaceae</taxon>
        <taxon>Muriicola</taxon>
    </lineage>
</organism>
<dbReference type="PANTHER" id="PTHR42693">
    <property type="entry name" value="ARYLSULFATASE FAMILY MEMBER"/>
    <property type="match status" value="1"/>
</dbReference>
<dbReference type="Proteomes" id="UP000468443">
    <property type="component" value="Unassembled WGS sequence"/>
</dbReference>
<keyword evidence="2" id="KW-0479">Metal-binding</keyword>
<dbReference type="EMBL" id="JAABOP010000001">
    <property type="protein sequence ID" value="NER09975.1"/>
    <property type="molecule type" value="Genomic_DNA"/>
</dbReference>
<evidence type="ECO:0000256" key="3">
    <source>
        <dbReference type="ARBA" id="ARBA00022801"/>
    </source>
</evidence>
<dbReference type="AlphaFoldDB" id="A0A6P0U9S6"/>
<gene>
    <name evidence="6" type="ORF">GWK09_05575</name>
</gene>
<dbReference type="CDD" id="cd16025">
    <property type="entry name" value="PAS_like"/>
    <property type="match status" value="1"/>
</dbReference>
<evidence type="ECO:0000313" key="6">
    <source>
        <dbReference type="EMBL" id="NER09975.1"/>
    </source>
</evidence>
<reference evidence="6 7" key="1">
    <citation type="submission" date="2020-01" db="EMBL/GenBank/DDBJ databases">
        <title>Muriicola jejuensis KCTC 22299.</title>
        <authorList>
            <person name="Wang G."/>
        </authorList>
    </citation>
    <scope>NUCLEOTIDE SEQUENCE [LARGE SCALE GENOMIC DNA]</scope>
    <source>
        <strain evidence="6 7">KCTC 22299</strain>
    </source>
</reference>
<dbReference type="InterPro" id="IPR017850">
    <property type="entry name" value="Alkaline_phosphatase_core_sf"/>
</dbReference>
<dbReference type="GO" id="GO:0016740">
    <property type="term" value="F:transferase activity"/>
    <property type="evidence" value="ECO:0007669"/>
    <property type="project" value="UniProtKB-KW"/>
</dbReference>
<dbReference type="Gene3D" id="3.30.1120.10">
    <property type="match status" value="1"/>
</dbReference>
<comment type="similarity">
    <text evidence="1">Belongs to the sulfatase family.</text>
</comment>
<dbReference type="PROSITE" id="PS00523">
    <property type="entry name" value="SULFATASE_1"/>
    <property type="match status" value="1"/>
</dbReference>
<keyword evidence="6" id="KW-0808">Transferase</keyword>
<proteinExistence type="inferred from homology"/>
<feature type="domain" description="Sulfatase N-terminal" evidence="5">
    <location>
        <begin position="23"/>
        <end position="421"/>
    </location>
</feature>
<protein>
    <submittedName>
        <fullName evidence="6">Sulfatase-like hydrolase/transferase</fullName>
    </submittedName>
</protein>
<dbReference type="InterPro" id="IPR024607">
    <property type="entry name" value="Sulfatase_CS"/>
</dbReference>
<sequence>MLTVFLLLNCSGQPVHLASEDRPNILVLVADDLGYSDLGCYGGEILTPILDSLALEGIRFTNFHTAPMCAPSRAMLLTGNDNHIAGLGRQALEVDVFGYEGHITDRVAPLPDILREYGYHTYMAGKWHLGAQPEYNPHMLGFERSFVLLEGVGNHFNSEGFFGTGSTSHYTEDGKESTWPEGSFSTDHYTDKLLGYIDAKRADRKPFFAYAAFTAPHWPLQVEKKYSEKYRGKYDGGYEDLRERRFTALKEAGLIPPEATLPALHPSVPPWDSLSEEEKKKESRKMEIYAGMVDNLDHNIGRILRHLKEIGEYENTLIIFISDNGAAGEDYFSDPNIRPYVNAYFNDEYATMGEADSFISYGPPWAEASTPAFRYFKEYSTNGGIITPMIIAGPMVKNANSISKAFASIMDIAPTVLELAGTSYPDTWKGRPVYPMRGESLLPLLTGGQTTVHADTYVFALEHAEYTMLQKGHWKIISIDRPFRKSGFGLFDLSKDPGEQHDLRQIAPEKYRELLLEWDAFSREVRLQFPR</sequence>
<dbReference type="InterPro" id="IPR050738">
    <property type="entry name" value="Sulfatase"/>
</dbReference>
<keyword evidence="4" id="KW-0106">Calcium</keyword>